<dbReference type="GO" id="GO:0016491">
    <property type="term" value="F:oxidoreductase activity"/>
    <property type="evidence" value="ECO:0007669"/>
    <property type="project" value="UniProtKB-KW"/>
</dbReference>
<reference evidence="3" key="1">
    <citation type="journal article" date="2023" name="Nat. Commun.">
        <title>Diploid and tetraploid genomes of Acorus and the evolution of monocots.</title>
        <authorList>
            <person name="Ma L."/>
            <person name="Liu K.W."/>
            <person name="Li Z."/>
            <person name="Hsiao Y.Y."/>
            <person name="Qi Y."/>
            <person name="Fu T."/>
            <person name="Tang G.D."/>
            <person name="Zhang D."/>
            <person name="Sun W.H."/>
            <person name="Liu D.K."/>
            <person name="Li Y."/>
            <person name="Chen G.Z."/>
            <person name="Liu X.D."/>
            <person name="Liao X.Y."/>
            <person name="Jiang Y.T."/>
            <person name="Yu X."/>
            <person name="Hao Y."/>
            <person name="Huang J."/>
            <person name="Zhao X.W."/>
            <person name="Ke S."/>
            <person name="Chen Y.Y."/>
            <person name="Wu W.L."/>
            <person name="Hsu J.L."/>
            <person name="Lin Y.F."/>
            <person name="Huang M.D."/>
            <person name="Li C.Y."/>
            <person name="Huang L."/>
            <person name="Wang Z.W."/>
            <person name="Zhao X."/>
            <person name="Zhong W.Y."/>
            <person name="Peng D.H."/>
            <person name="Ahmad S."/>
            <person name="Lan S."/>
            <person name="Zhang J.S."/>
            <person name="Tsai W.C."/>
            <person name="Van de Peer Y."/>
            <person name="Liu Z.J."/>
        </authorList>
    </citation>
    <scope>NUCLEOTIDE SEQUENCE</scope>
    <source>
        <strain evidence="3">SCP</strain>
    </source>
</reference>
<keyword evidence="2" id="KW-0560">Oxidoreductase</keyword>
<name>A0AAV8ZZY6_ACOGR</name>
<dbReference type="Gene3D" id="3.40.50.720">
    <property type="entry name" value="NAD(P)-binding Rossmann-like Domain"/>
    <property type="match status" value="1"/>
</dbReference>
<protein>
    <submittedName>
        <fullName evidence="3">11-beta-hydroxysteroid dehydrogenase-like 6</fullName>
    </submittedName>
</protein>
<evidence type="ECO:0000256" key="1">
    <source>
        <dbReference type="ARBA" id="ARBA00006484"/>
    </source>
</evidence>
<comment type="similarity">
    <text evidence="1">Belongs to the short-chain dehydrogenases/reductases (SDR) family.</text>
</comment>
<dbReference type="SUPFAM" id="SSF51735">
    <property type="entry name" value="NAD(P)-binding Rossmann-fold domains"/>
    <property type="match status" value="1"/>
</dbReference>
<dbReference type="AlphaFoldDB" id="A0AAV8ZZY6"/>
<dbReference type="Proteomes" id="UP001179952">
    <property type="component" value="Unassembled WGS sequence"/>
</dbReference>
<accession>A0AAV8ZZY6</accession>
<dbReference type="PANTHER" id="PTHR43391">
    <property type="entry name" value="RETINOL DEHYDROGENASE-RELATED"/>
    <property type="match status" value="1"/>
</dbReference>
<dbReference type="EMBL" id="JAUJYN010000024">
    <property type="protein sequence ID" value="KAK1258164.1"/>
    <property type="molecule type" value="Genomic_DNA"/>
</dbReference>
<gene>
    <name evidence="3" type="ORF">QJS04_geneDACA024096</name>
</gene>
<comment type="caution">
    <text evidence="3">The sequence shown here is derived from an EMBL/GenBank/DDBJ whole genome shotgun (WGS) entry which is preliminary data.</text>
</comment>
<dbReference type="InterPro" id="IPR036291">
    <property type="entry name" value="NAD(P)-bd_dom_sf"/>
</dbReference>
<organism evidence="3 4">
    <name type="scientific">Acorus gramineus</name>
    <name type="common">Dwarf sweet flag</name>
    <dbReference type="NCBI Taxonomy" id="55184"/>
    <lineage>
        <taxon>Eukaryota</taxon>
        <taxon>Viridiplantae</taxon>
        <taxon>Streptophyta</taxon>
        <taxon>Embryophyta</taxon>
        <taxon>Tracheophyta</taxon>
        <taxon>Spermatophyta</taxon>
        <taxon>Magnoliopsida</taxon>
        <taxon>Liliopsida</taxon>
        <taxon>Acoraceae</taxon>
        <taxon>Acorus</taxon>
    </lineage>
</organism>
<sequence length="78" mass="9128">MPRMSFYLTSKAALINFYETLRLEFGQEIGITIVTPGWIDSERFSSKEGKMRAENEIEVWLSIFSSSFLIYAYFSRLI</sequence>
<proteinExistence type="inferred from homology"/>
<dbReference type="PANTHER" id="PTHR43391:SF89">
    <property type="entry name" value="11-BETA-HYDROXYSTEROID DEHYDROGENASE 1A-RELATED"/>
    <property type="match status" value="1"/>
</dbReference>
<evidence type="ECO:0000256" key="2">
    <source>
        <dbReference type="ARBA" id="ARBA00023002"/>
    </source>
</evidence>
<dbReference type="GO" id="GO:0005829">
    <property type="term" value="C:cytosol"/>
    <property type="evidence" value="ECO:0007669"/>
    <property type="project" value="TreeGrafter"/>
</dbReference>
<reference evidence="3" key="2">
    <citation type="submission" date="2023-06" db="EMBL/GenBank/DDBJ databases">
        <authorList>
            <person name="Ma L."/>
            <person name="Liu K.-W."/>
            <person name="Li Z."/>
            <person name="Hsiao Y.-Y."/>
            <person name="Qi Y."/>
            <person name="Fu T."/>
            <person name="Tang G."/>
            <person name="Zhang D."/>
            <person name="Sun W.-H."/>
            <person name="Liu D.-K."/>
            <person name="Li Y."/>
            <person name="Chen G.-Z."/>
            <person name="Liu X.-D."/>
            <person name="Liao X.-Y."/>
            <person name="Jiang Y.-T."/>
            <person name="Yu X."/>
            <person name="Hao Y."/>
            <person name="Huang J."/>
            <person name="Zhao X.-W."/>
            <person name="Ke S."/>
            <person name="Chen Y.-Y."/>
            <person name="Wu W.-L."/>
            <person name="Hsu J.-L."/>
            <person name="Lin Y.-F."/>
            <person name="Huang M.-D."/>
            <person name="Li C.-Y."/>
            <person name="Huang L."/>
            <person name="Wang Z.-W."/>
            <person name="Zhao X."/>
            <person name="Zhong W.-Y."/>
            <person name="Peng D.-H."/>
            <person name="Ahmad S."/>
            <person name="Lan S."/>
            <person name="Zhang J.-S."/>
            <person name="Tsai W.-C."/>
            <person name="Van De Peer Y."/>
            <person name="Liu Z.-J."/>
        </authorList>
    </citation>
    <scope>NUCLEOTIDE SEQUENCE</scope>
    <source>
        <strain evidence="3">SCP</strain>
        <tissue evidence="3">Leaves</tissue>
    </source>
</reference>
<keyword evidence="4" id="KW-1185">Reference proteome</keyword>
<evidence type="ECO:0000313" key="3">
    <source>
        <dbReference type="EMBL" id="KAK1258164.1"/>
    </source>
</evidence>
<evidence type="ECO:0000313" key="4">
    <source>
        <dbReference type="Proteomes" id="UP001179952"/>
    </source>
</evidence>